<dbReference type="Gene3D" id="1.20.5.4820">
    <property type="match status" value="1"/>
</dbReference>
<dbReference type="GO" id="GO:0016459">
    <property type="term" value="C:myosin complex"/>
    <property type="evidence" value="ECO:0007669"/>
    <property type="project" value="UniProtKB-KW"/>
</dbReference>
<dbReference type="InterPro" id="IPR027417">
    <property type="entry name" value="P-loop_NTPase"/>
</dbReference>
<keyword evidence="6 7" id="KW-0009">Actin-binding</keyword>
<gene>
    <name evidence="11" type="ORF">AKO1_010668</name>
</gene>
<dbReference type="PANTHER" id="PTHR13140:SF706">
    <property type="entry name" value="DILUTE CLASS UNCONVENTIONAL MYOSIN, ISOFORM C"/>
    <property type="match status" value="1"/>
</dbReference>
<dbReference type="Gene3D" id="1.10.10.820">
    <property type="match status" value="1"/>
</dbReference>
<dbReference type="GO" id="GO:0000146">
    <property type="term" value="F:microfilament motor activity"/>
    <property type="evidence" value="ECO:0007669"/>
    <property type="project" value="TreeGrafter"/>
</dbReference>
<feature type="domain" description="Dilute" evidence="9">
    <location>
        <begin position="1166"/>
        <end position="1437"/>
    </location>
</feature>
<dbReference type="Proteomes" id="UP001431209">
    <property type="component" value="Unassembled WGS sequence"/>
</dbReference>
<dbReference type="InterPro" id="IPR002710">
    <property type="entry name" value="Dilute_dom"/>
</dbReference>
<evidence type="ECO:0000313" key="12">
    <source>
        <dbReference type="Proteomes" id="UP001431209"/>
    </source>
</evidence>
<dbReference type="GO" id="GO:0051015">
    <property type="term" value="F:actin filament binding"/>
    <property type="evidence" value="ECO:0007669"/>
    <property type="project" value="TreeGrafter"/>
</dbReference>
<dbReference type="CDD" id="cd00124">
    <property type="entry name" value="MYSc"/>
    <property type="match status" value="1"/>
</dbReference>
<dbReference type="Gene3D" id="1.20.120.720">
    <property type="entry name" value="Myosin VI head, motor domain, U50 subdomain"/>
    <property type="match status" value="1"/>
</dbReference>
<evidence type="ECO:0000256" key="6">
    <source>
        <dbReference type="ARBA" id="ARBA00023203"/>
    </source>
</evidence>
<dbReference type="InterPro" id="IPR001609">
    <property type="entry name" value="Myosin_head_motor_dom-like"/>
</dbReference>
<feature type="binding site" evidence="7">
    <location>
        <begin position="195"/>
        <end position="202"/>
    </location>
    <ligand>
        <name>ATP</name>
        <dbReference type="ChEBI" id="CHEBI:30616"/>
    </ligand>
</feature>
<evidence type="ECO:0000259" key="10">
    <source>
        <dbReference type="PROSITE" id="PS51456"/>
    </source>
</evidence>
<comment type="similarity">
    <text evidence="7">Belongs to the TRAFAC class myosin-kinesin ATPase superfamily. Myosin family.</text>
</comment>
<feature type="compositionally biased region" description="Polar residues" evidence="8">
    <location>
        <begin position="965"/>
        <end position="979"/>
    </location>
</feature>
<dbReference type="SMART" id="SM00242">
    <property type="entry name" value="MYSc"/>
    <property type="match status" value="1"/>
</dbReference>
<evidence type="ECO:0000256" key="3">
    <source>
        <dbReference type="ARBA" id="ARBA00023054"/>
    </source>
</evidence>
<evidence type="ECO:0000256" key="4">
    <source>
        <dbReference type="ARBA" id="ARBA00023123"/>
    </source>
</evidence>
<dbReference type="GO" id="GO:0007015">
    <property type="term" value="P:actin filament organization"/>
    <property type="evidence" value="ECO:0007669"/>
    <property type="project" value="TreeGrafter"/>
</dbReference>
<dbReference type="SMART" id="SM01132">
    <property type="entry name" value="DIL"/>
    <property type="match status" value="1"/>
</dbReference>
<dbReference type="Gene3D" id="1.20.58.530">
    <property type="match status" value="1"/>
</dbReference>
<feature type="region of interest" description="Disordered" evidence="8">
    <location>
        <begin position="956"/>
        <end position="987"/>
    </location>
</feature>
<dbReference type="Gene3D" id="3.40.850.10">
    <property type="entry name" value="Kinesin motor domain"/>
    <property type="match status" value="1"/>
</dbReference>
<dbReference type="PROSITE" id="PS51456">
    <property type="entry name" value="MYOSIN_MOTOR"/>
    <property type="match status" value="1"/>
</dbReference>
<dbReference type="Pfam" id="PF01843">
    <property type="entry name" value="DIL"/>
    <property type="match status" value="1"/>
</dbReference>
<reference evidence="11 12" key="1">
    <citation type="submission" date="2024-03" db="EMBL/GenBank/DDBJ databases">
        <title>The Acrasis kona genome and developmental transcriptomes reveal deep origins of eukaryotic multicellular pathways.</title>
        <authorList>
            <person name="Sheikh S."/>
            <person name="Fu C.-J."/>
            <person name="Brown M.W."/>
            <person name="Baldauf S.L."/>
        </authorList>
    </citation>
    <scope>NUCLEOTIDE SEQUENCE [LARGE SCALE GENOMIC DNA]</scope>
    <source>
        <strain evidence="11 12">ATCC MYA-3509</strain>
    </source>
</reference>
<feature type="domain" description="Myosin motor" evidence="10">
    <location>
        <begin position="101"/>
        <end position="790"/>
    </location>
</feature>
<keyword evidence="3" id="KW-0175">Coiled coil</keyword>
<feature type="region of interest" description="Disordered" evidence="8">
    <location>
        <begin position="1003"/>
        <end position="1027"/>
    </location>
</feature>
<dbReference type="GO" id="GO:0005737">
    <property type="term" value="C:cytoplasm"/>
    <property type="evidence" value="ECO:0007669"/>
    <property type="project" value="TreeGrafter"/>
</dbReference>
<organism evidence="11 12">
    <name type="scientific">Acrasis kona</name>
    <dbReference type="NCBI Taxonomy" id="1008807"/>
    <lineage>
        <taxon>Eukaryota</taxon>
        <taxon>Discoba</taxon>
        <taxon>Heterolobosea</taxon>
        <taxon>Tetramitia</taxon>
        <taxon>Eutetramitia</taxon>
        <taxon>Acrasidae</taxon>
        <taxon>Acrasis</taxon>
    </lineage>
</organism>
<proteinExistence type="inferred from homology"/>
<dbReference type="PANTHER" id="PTHR13140">
    <property type="entry name" value="MYOSIN"/>
    <property type="match status" value="1"/>
</dbReference>
<accession>A0AAW2ZHW3</accession>
<keyword evidence="5 7" id="KW-0505">Motor protein</keyword>
<feature type="region of interest" description="Disordered" evidence="8">
    <location>
        <begin position="1487"/>
        <end position="1524"/>
    </location>
</feature>
<dbReference type="EMBL" id="JAOPGA020001554">
    <property type="protein sequence ID" value="KAL0489401.1"/>
    <property type="molecule type" value="Genomic_DNA"/>
</dbReference>
<keyword evidence="2 7" id="KW-0067">ATP-binding</keyword>
<evidence type="ECO:0000256" key="5">
    <source>
        <dbReference type="ARBA" id="ARBA00023175"/>
    </source>
</evidence>
<feature type="region of interest" description="Actin-binding" evidence="7">
    <location>
        <begin position="669"/>
        <end position="691"/>
    </location>
</feature>
<dbReference type="PRINTS" id="PR00193">
    <property type="entry name" value="MYOSINHEAVY"/>
</dbReference>
<name>A0AAW2ZHW3_9EUKA</name>
<feature type="compositionally biased region" description="Basic and acidic residues" evidence="8">
    <location>
        <begin position="1487"/>
        <end position="1502"/>
    </location>
</feature>
<dbReference type="SMART" id="SM00015">
    <property type="entry name" value="IQ"/>
    <property type="match status" value="4"/>
</dbReference>
<sequence length="1524" mass="175505">MNVLSINNLTTTTSVFVDVTDCSYDPESSTLIKKKRTANEDESQLPDLQWVNGVVIKIDEKNNIVTVHTDKITDKSLMSFSDKQIKVGIEDVTLKNPSNCEAADDITTMSYLHEPSLLYNLALRYERDLIYTYTGPILIAVNPYKSLTSFYESQTIDAYVGQPMFKLSPHVYAIAENAFRSMLNDNMDQSILVTGESGAGKTETTKHLLKYFAAMGKKSGNSKQSGGGISIENQVLSSTPMLEAFGNAKTLRNDNSSRFGKFIEIQFSKAYGSIQGATIRTYLLEKSRIVRQATGERNYHIFYQMLSGATDQERKEWLLGDLQANDFEYLKGGDCVSIQGVSDCHEYETTINAMKILGVTSGQQQDTMKIVSSILHLGNVNFVKEQEGVLIDPKTINHLNNFCKLLNVDVDRIVKTLQQRTITVVTETLTVPLTVEQAISARDSLAMLLYNKLFDWLVFIMNTNMGADSSTSFLSISILDIYGFESFKNNSLEQFHINYSNEKLQQQYNQHIFKLSQQEYIKEGIQWTNIEFNDNQGCLDLIDKPPLCIISIMDEECKFPKANEKTLSDKLDKLFINPTIKNLVPASAYYSKPRFEPTSFIVKHYADPVTYDCKYFLDKNRDYVIPDQINILQGASCLCAKLFFNAQVSTNKNQNFQFSSVAMQFKDSLTKLMDSINATYPHYIRCIKPNSLKKPGVFTKRLVIKQLKCGGILESIRITLEGYPTKKSYQEFIQRYKLVVPVSQLSKLSERDQCLIMLKKMNIDPSQYQFGSTKLFLRANQIEKIEYMRQFTLNSSQTIIAKMFKGYKTKKWYASVKRSTLLLSSAARGLASRRELVHLRKVRASEMVQSLFRQFKTRREHNRKVRLIKSIQRLARIKISYDRSGHDQLLHQNATSIQSACRAFMIRKVFYEMLREARAVQLIKKEKEGLEVHVHTLQYELEREIKIRTQLEREQERRAKESETQIKVLSQKSQEQNTHVQSLQQQNKNLSQQVNTLKNALAEEQKQRTKLEENVKEGSKNFSSTKEETSRRIDELLQTISQLKIKVHEHQQESLYHKNDAEVLRAKLNLIEKERTMFKKRKEAEMNFEIERLLKNMIHNKLASDEQEAAERFMVFLFFEMNQMDYTDVLPSPAFLIYHLISYWVANGKNCERLFKLTNNSIKGVTKLHVHTNDYDWLTYWFSNLASLLHLFTNEATLSEMLTKLDCNTTVESVVSQINHFLCNPDLYQTFDQDMDVDNSSTDGDYNFITFIEDLCSMFVRTMTHLNKSIVDELTLPLRTDGSLLDGSHGTSKDPIILILSRCVRNMRKHKVGEGVIVHVLRQLSYFIDVSTFNQMLLRKDVCSIDKAMSIKWNASIVDTQVSEWADEQIHLDYVRQATTLLVAHKNEIVQQEVRVQSVPLLTFAQIEKIFTMFSPSEFEQGVTPKTFSFLSEKLKQESTDKTLMLQPDKPLFITSALIRNNAVEAQLYFLSFPMVVKDGIEKIWNDQQTKEREEKKPEQDKVNSNSNTPTRPKKKSFFGFSPK</sequence>
<dbReference type="InterPro" id="IPR000048">
    <property type="entry name" value="IQ_motif_EF-hand-BS"/>
</dbReference>
<protein>
    <submittedName>
        <fullName evidence="11">Myosin</fullName>
    </submittedName>
</protein>
<comment type="caution">
    <text evidence="11">The sequence shown here is derived from an EMBL/GenBank/DDBJ whole genome shotgun (WGS) entry which is preliminary data.</text>
</comment>
<evidence type="ECO:0000256" key="7">
    <source>
        <dbReference type="PROSITE-ProRule" id="PRU00782"/>
    </source>
</evidence>
<dbReference type="GO" id="GO:0005524">
    <property type="term" value="F:ATP binding"/>
    <property type="evidence" value="ECO:0007669"/>
    <property type="project" value="UniProtKB-UniRule"/>
</dbReference>
<dbReference type="InterPro" id="IPR036961">
    <property type="entry name" value="Kinesin_motor_dom_sf"/>
</dbReference>
<dbReference type="PROSITE" id="PS50096">
    <property type="entry name" value="IQ"/>
    <property type="match status" value="2"/>
</dbReference>
<keyword evidence="1 7" id="KW-0547">Nucleotide-binding</keyword>
<evidence type="ECO:0000259" key="9">
    <source>
        <dbReference type="PROSITE" id="PS51126"/>
    </source>
</evidence>
<keyword evidence="4 7" id="KW-0518">Myosin</keyword>
<evidence type="ECO:0000256" key="8">
    <source>
        <dbReference type="SAM" id="MobiDB-lite"/>
    </source>
</evidence>
<evidence type="ECO:0000256" key="2">
    <source>
        <dbReference type="ARBA" id="ARBA00022840"/>
    </source>
</evidence>
<dbReference type="SUPFAM" id="SSF52540">
    <property type="entry name" value="P-loop containing nucleoside triphosphate hydrolases"/>
    <property type="match status" value="1"/>
</dbReference>
<dbReference type="GO" id="GO:0016020">
    <property type="term" value="C:membrane"/>
    <property type="evidence" value="ECO:0007669"/>
    <property type="project" value="TreeGrafter"/>
</dbReference>
<evidence type="ECO:0000313" key="11">
    <source>
        <dbReference type="EMBL" id="KAL0489401.1"/>
    </source>
</evidence>
<evidence type="ECO:0000256" key="1">
    <source>
        <dbReference type="ARBA" id="ARBA00022741"/>
    </source>
</evidence>
<keyword evidence="12" id="KW-1185">Reference proteome</keyword>
<dbReference type="PROSITE" id="PS51126">
    <property type="entry name" value="DILUTE"/>
    <property type="match status" value="1"/>
</dbReference>
<dbReference type="FunFam" id="1.10.10.820:FF:000001">
    <property type="entry name" value="Myosin heavy chain"/>
    <property type="match status" value="1"/>
</dbReference>
<dbReference type="Pfam" id="PF00063">
    <property type="entry name" value="Myosin_head"/>
    <property type="match status" value="1"/>
</dbReference>